<comment type="caution">
    <text evidence="3">The sequence shown here is derived from an EMBL/GenBank/DDBJ whole genome shotgun (WGS) entry which is preliminary data.</text>
</comment>
<dbReference type="Proteomes" id="UP000620124">
    <property type="component" value="Unassembled WGS sequence"/>
</dbReference>
<dbReference type="EMBL" id="JACAZI010000008">
    <property type="protein sequence ID" value="KAF7353715.1"/>
    <property type="molecule type" value="Genomic_DNA"/>
</dbReference>
<feature type="compositionally biased region" description="Acidic residues" evidence="1">
    <location>
        <begin position="272"/>
        <end position="289"/>
    </location>
</feature>
<keyword evidence="4" id="KW-1185">Reference proteome</keyword>
<feature type="compositionally biased region" description="Basic and acidic residues" evidence="1">
    <location>
        <begin position="186"/>
        <end position="195"/>
    </location>
</feature>
<dbReference type="AlphaFoldDB" id="A0A8H6Y3Y1"/>
<evidence type="ECO:0000259" key="2">
    <source>
        <dbReference type="Pfam" id="PF13926"/>
    </source>
</evidence>
<sequence length="545" mass="60935">MRFKSEHEEPKAGLGTRSVRRLQPEVVLTLRPRKAATVNVKVEEDDDTMPSTPPRGNPRRVTTSGGPHKREASVSFDEEKLASPSRRRKLAIVSDSDEGDASDADDSASGRVKVASPLKRRKLAIVTSDSDEGDASDADDSASGKVKVVSPLKRRKLAIAASDSDNDHTLRKRICPIKLEVDDSDIEKAADDRSSTADSADVDDLELPPAPTPSRPTKKEVHRTAIETLKNKRENKSSPATAHRTQIVGSDDESLAWQSDPTDSESDRDTDSEGESSEQDSFIDDTEQTVEADADLKAALGPEYYARRDLDEQFVSFVEFLVRLHLDPEVLSADDVSENERWSYEAALRIMRQRTEAVADSMQVSTWSTPFRATLDRRPTLSSVSCKSNDPDCQACWTRGPMSCSAAGCYKLTTLKGFYNRKTFQEEPEEDVTYGYGTTRSFENSADVETFLYKPGSRLIVGARCAHKAVAYHQARHYLYNMFIRVKDEIERVCDEDSELDGNKDRLVKALNEKTENHESFASELWRDFVQESAEWQNFTGVTER</sequence>
<evidence type="ECO:0000256" key="1">
    <source>
        <dbReference type="SAM" id="MobiDB-lite"/>
    </source>
</evidence>
<dbReference type="OrthoDB" id="3068049at2759"/>
<evidence type="ECO:0000313" key="4">
    <source>
        <dbReference type="Proteomes" id="UP000620124"/>
    </source>
</evidence>
<feature type="compositionally biased region" description="Basic and acidic residues" evidence="1">
    <location>
        <begin position="217"/>
        <end position="236"/>
    </location>
</feature>
<dbReference type="Pfam" id="PF13926">
    <property type="entry name" value="DUF4211"/>
    <property type="match status" value="1"/>
</dbReference>
<dbReference type="PANTHER" id="PTHR14689">
    <property type="entry name" value="PHORBOL-ESTER_DAG-TYPE DOMAIN-CONTAINING PROTEIN"/>
    <property type="match status" value="1"/>
</dbReference>
<reference evidence="3" key="1">
    <citation type="submission" date="2020-05" db="EMBL/GenBank/DDBJ databases">
        <title>Mycena genomes resolve the evolution of fungal bioluminescence.</title>
        <authorList>
            <person name="Tsai I.J."/>
        </authorList>
    </citation>
    <scope>NUCLEOTIDE SEQUENCE</scope>
    <source>
        <strain evidence="3">CCC161011</strain>
    </source>
</reference>
<dbReference type="PANTHER" id="PTHR14689:SF0">
    <property type="entry name" value="COILED-COIL DOMAIN-CONTAINING PROTEIN 82"/>
    <property type="match status" value="1"/>
</dbReference>
<protein>
    <submittedName>
        <fullName evidence="3">DUF4211 domain-containing protein</fullName>
    </submittedName>
</protein>
<accession>A0A8H6Y3Y1</accession>
<feature type="compositionally biased region" description="Polar residues" evidence="1">
    <location>
        <begin position="237"/>
        <end position="248"/>
    </location>
</feature>
<evidence type="ECO:0000313" key="3">
    <source>
        <dbReference type="EMBL" id="KAF7353715.1"/>
    </source>
</evidence>
<feature type="compositionally biased region" description="Acidic residues" evidence="1">
    <location>
        <begin position="129"/>
        <end position="140"/>
    </location>
</feature>
<organism evidence="3 4">
    <name type="scientific">Mycena venus</name>
    <dbReference type="NCBI Taxonomy" id="2733690"/>
    <lineage>
        <taxon>Eukaryota</taxon>
        <taxon>Fungi</taxon>
        <taxon>Dikarya</taxon>
        <taxon>Basidiomycota</taxon>
        <taxon>Agaricomycotina</taxon>
        <taxon>Agaricomycetes</taxon>
        <taxon>Agaricomycetidae</taxon>
        <taxon>Agaricales</taxon>
        <taxon>Marasmiineae</taxon>
        <taxon>Mycenaceae</taxon>
        <taxon>Mycena</taxon>
    </lineage>
</organism>
<name>A0A8H6Y3Y1_9AGAR</name>
<dbReference type="GO" id="GO:0005634">
    <property type="term" value="C:nucleus"/>
    <property type="evidence" value="ECO:0007669"/>
    <property type="project" value="TreeGrafter"/>
</dbReference>
<feature type="compositionally biased region" description="Basic and acidic residues" evidence="1">
    <location>
        <begin position="1"/>
        <end position="11"/>
    </location>
</feature>
<dbReference type="InterPro" id="IPR025451">
    <property type="entry name" value="DUF4211"/>
</dbReference>
<feature type="compositionally biased region" description="Acidic residues" evidence="1">
    <location>
        <begin position="95"/>
        <end position="106"/>
    </location>
</feature>
<feature type="domain" description="DUF4211" evidence="2">
    <location>
        <begin position="282"/>
        <end position="400"/>
    </location>
</feature>
<gene>
    <name evidence="3" type="ORF">MVEN_01056600</name>
</gene>
<feature type="compositionally biased region" description="Basic and acidic residues" evidence="1">
    <location>
        <begin position="68"/>
        <end position="81"/>
    </location>
</feature>
<proteinExistence type="predicted"/>
<feature type="region of interest" description="Disordered" evidence="1">
    <location>
        <begin position="1"/>
        <end position="289"/>
    </location>
</feature>